<evidence type="ECO:0000313" key="3">
    <source>
        <dbReference type="Proteomes" id="UP001597277"/>
    </source>
</evidence>
<organism evidence="2 3">
    <name type="scientific">Georgenia deserti</name>
    <dbReference type="NCBI Taxonomy" id="2093781"/>
    <lineage>
        <taxon>Bacteria</taxon>
        <taxon>Bacillati</taxon>
        <taxon>Actinomycetota</taxon>
        <taxon>Actinomycetes</taxon>
        <taxon>Micrococcales</taxon>
        <taxon>Bogoriellaceae</taxon>
        <taxon>Georgenia</taxon>
    </lineage>
</organism>
<protein>
    <recommendedName>
        <fullName evidence="4">TIGR03086 family protein</fullName>
    </recommendedName>
</protein>
<feature type="region of interest" description="Disordered" evidence="1">
    <location>
        <begin position="181"/>
        <end position="201"/>
    </location>
</feature>
<evidence type="ECO:0000313" key="2">
    <source>
        <dbReference type="EMBL" id="MFD1716851.1"/>
    </source>
</evidence>
<gene>
    <name evidence="2" type="ORF">ACFSE6_03320</name>
</gene>
<proteinExistence type="predicted"/>
<comment type="caution">
    <text evidence="2">The sequence shown here is derived from an EMBL/GenBank/DDBJ whole genome shotgun (WGS) entry which is preliminary data.</text>
</comment>
<name>A0ABW4KZM3_9MICO</name>
<evidence type="ECO:0008006" key="4">
    <source>
        <dbReference type="Google" id="ProtNLM"/>
    </source>
</evidence>
<dbReference type="Proteomes" id="UP001597277">
    <property type="component" value="Unassembled WGS sequence"/>
</dbReference>
<sequence length="217" mass="23066">MIYPTTPGQPESEHPDMDTDLAILHDTTEELAAYLSEVTLAELRRLVEPHGRPLGALTLDLMHDHVRTAATVSDAGMQPSEPGVPATTAELEASLNPDGTGVESAYRRVGRRLEHAFAEGQARTGREPGSAQALHLARHHGHAVAGIVLHTWDVAQTLRLPYQPTTPVAWVVLRALTSTDREHGPDGANADPAPGPGSAVLDGEAFRSALQLTGRAA</sequence>
<reference evidence="3" key="1">
    <citation type="journal article" date="2019" name="Int. J. Syst. Evol. Microbiol.">
        <title>The Global Catalogue of Microorganisms (GCM) 10K type strain sequencing project: providing services to taxonomists for standard genome sequencing and annotation.</title>
        <authorList>
            <consortium name="The Broad Institute Genomics Platform"/>
            <consortium name="The Broad Institute Genome Sequencing Center for Infectious Disease"/>
            <person name="Wu L."/>
            <person name="Ma J."/>
        </authorList>
    </citation>
    <scope>NUCLEOTIDE SEQUENCE [LARGE SCALE GENOMIC DNA]</scope>
    <source>
        <strain evidence="3">JCM 17130</strain>
    </source>
</reference>
<keyword evidence="3" id="KW-1185">Reference proteome</keyword>
<dbReference type="EMBL" id="JBHUEE010000001">
    <property type="protein sequence ID" value="MFD1716851.1"/>
    <property type="molecule type" value="Genomic_DNA"/>
</dbReference>
<feature type="compositionally biased region" description="Low complexity" evidence="1">
    <location>
        <begin position="186"/>
        <end position="199"/>
    </location>
</feature>
<accession>A0ABW4KZM3</accession>
<evidence type="ECO:0000256" key="1">
    <source>
        <dbReference type="SAM" id="MobiDB-lite"/>
    </source>
</evidence>